<proteinExistence type="predicted"/>
<dbReference type="RefSeq" id="WP_119863818.1">
    <property type="nucleotide sequence ID" value="NZ_CP008748.1"/>
</dbReference>
<accession>A0A4P1QG69</accession>
<organism evidence="1 2">
    <name type="scientific">Metamycoplasma hyosynoviae</name>
    <dbReference type="NCBI Taxonomy" id="29559"/>
    <lineage>
        <taxon>Bacteria</taxon>
        <taxon>Bacillati</taxon>
        <taxon>Mycoplasmatota</taxon>
        <taxon>Mycoplasmoidales</taxon>
        <taxon>Metamycoplasmataceae</taxon>
        <taxon>Metamycoplasma</taxon>
    </lineage>
</organism>
<evidence type="ECO:0000313" key="1">
    <source>
        <dbReference type="EMBL" id="ASI53895.1"/>
    </source>
</evidence>
<name>A0A4P1QG69_9BACT</name>
<dbReference type="EMBL" id="CP008748">
    <property type="protein sequence ID" value="ASI53895.1"/>
    <property type="molecule type" value="Genomic_DNA"/>
</dbReference>
<keyword evidence="2" id="KW-1185">Reference proteome</keyword>
<evidence type="ECO:0000313" key="2">
    <source>
        <dbReference type="Proteomes" id="UP000264882"/>
    </source>
</evidence>
<dbReference type="KEGG" id="mhyv:MHSN_01635"/>
<sequence>MYRKVKFYENYKNGKIISEKHFEINSKELYKKPFTSRTLNTLFNFLENKEFEFERKLLDILSENKNSHYLKKLFEIIKSNDFVIENNKIKRVEKYRSVDIKLFKKIKILEQFMTEIEEDPNFSDEEVAEKINEFYSEIKEVKTFYNLKINKKSALYKYLKNHFKKLSTKPLEFPIFLFPFDLAQKNVIENIFTSELNFIQIKNDEYSSNKQNFIANILANIFAQDKTSVLFTDNQEFAKSIKEKFSDYKHSVLLLSQKIDKLEYNNQAKKENSFKTHMSNLRETFYINNILNKYYDFYSTNEPYEKLSELHNSYFKCFTSEKDIKTSEIDSITQEIELSSNEIFSYKLCKFYESINPKLDSKTWINENFSNLKLINGNYDYSNSINLTSNNFPFVILNSNVFNSSEFWENEVQEDFLFDYLLLDISTLLNAKISTLTSLNIAKNIILFSDQNSYIDSNDFEWATSKIEMLFASFFKLKNASVFDLRKNI</sequence>
<gene>
    <name evidence="1" type="ORF">MHSN_01635</name>
</gene>
<reference evidence="1 2" key="1">
    <citation type="submission" date="2014-06" db="EMBL/GenBank/DDBJ databases">
        <title>The Whole Genome Sequence of Mycoplasma hyosynoviae strain ATCC 27095.</title>
        <authorList>
            <person name="Calcutt M.J."/>
            <person name="Foecking M.F."/>
        </authorList>
    </citation>
    <scope>NUCLEOTIDE SEQUENCE [LARGE SCALE GENOMIC DNA]</scope>
    <source>
        <strain evidence="1 2">M60</strain>
    </source>
</reference>
<dbReference type="Proteomes" id="UP000264882">
    <property type="component" value="Chromosome"/>
</dbReference>
<protein>
    <submittedName>
        <fullName evidence="1">Uncharacterized protein</fullName>
    </submittedName>
</protein>
<dbReference type="AlphaFoldDB" id="A0A4P1QG69"/>